<proteinExistence type="predicted"/>
<dbReference type="Proteomes" id="UP000249616">
    <property type="component" value="Chromosome"/>
</dbReference>
<protein>
    <submittedName>
        <fullName evidence="2">Uncharacterized protein</fullName>
    </submittedName>
</protein>
<feature type="transmembrane region" description="Helical" evidence="1">
    <location>
        <begin position="180"/>
        <end position="203"/>
    </location>
</feature>
<feature type="transmembrane region" description="Helical" evidence="1">
    <location>
        <begin position="94"/>
        <end position="113"/>
    </location>
</feature>
<reference evidence="2 3" key="1">
    <citation type="journal article" date="2019" name="Int. J. Syst. Evol. Microbiol.">
        <title>Streptomyces cadmiisoli sp. nov., a novel actinomycete isolated from cadmium-contaminated soil.</title>
        <authorList>
            <person name="Li K."/>
            <person name="Tang X."/>
            <person name="Zhao J."/>
            <person name="Guo Y."/>
            <person name="Tang Y."/>
            <person name="Gao J."/>
        </authorList>
    </citation>
    <scope>NUCLEOTIDE SEQUENCE [LARGE SCALE GENOMIC DNA]</scope>
    <source>
        <strain evidence="2 3">ZFG47</strain>
    </source>
</reference>
<sequence length="251" mass="26150">MNGVDTVPTASPAVRYSRWAGLLIGAVATRIVGQAWDAQADIGVLYAIVAFGLCAIIGVLAGDALTARPRGPVRTAGLAPRQVRDYVPPRMTPFLIAQAGVVVVLVVAAAILARSDEASRAGHPLAFACQDGSVIGIRSWPGVHNGLPILTCLAVSTAACLWSLTWIARRPGDDQTRHDSALTVVAAWGLLVSALLLGIASTVSGDLMSTTCDGTLVRIGAALLWPTALVALVTVSWCLFTVISPKARVRR</sequence>
<evidence type="ECO:0000313" key="3">
    <source>
        <dbReference type="Proteomes" id="UP000249616"/>
    </source>
</evidence>
<dbReference type="EMBL" id="CP030073">
    <property type="protein sequence ID" value="AWW41915.1"/>
    <property type="molecule type" value="Genomic_DNA"/>
</dbReference>
<dbReference type="AlphaFoldDB" id="A0A2Z4J9X5"/>
<feature type="transmembrane region" description="Helical" evidence="1">
    <location>
        <begin position="42"/>
        <end position="65"/>
    </location>
</feature>
<keyword evidence="1" id="KW-0472">Membrane</keyword>
<feature type="transmembrane region" description="Helical" evidence="1">
    <location>
        <begin position="223"/>
        <end position="243"/>
    </location>
</feature>
<dbReference type="RefSeq" id="WP_112441689.1">
    <property type="nucleotide sequence ID" value="NZ_CP030073.1"/>
</dbReference>
<feature type="transmembrane region" description="Helical" evidence="1">
    <location>
        <begin position="147"/>
        <end position="168"/>
    </location>
</feature>
<evidence type="ECO:0000313" key="2">
    <source>
        <dbReference type="EMBL" id="AWW41915.1"/>
    </source>
</evidence>
<gene>
    <name evidence="2" type="ORF">DN051_39225</name>
</gene>
<organism evidence="2 3">
    <name type="scientific">Streptomyces cadmiisoli</name>
    <dbReference type="NCBI Taxonomy" id="2184053"/>
    <lineage>
        <taxon>Bacteria</taxon>
        <taxon>Bacillati</taxon>
        <taxon>Actinomycetota</taxon>
        <taxon>Actinomycetes</taxon>
        <taxon>Kitasatosporales</taxon>
        <taxon>Streptomycetaceae</taxon>
        <taxon>Streptomyces</taxon>
        <taxon>Streptomyces aurantiacus group</taxon>
    </lineage>
</organism>
<name>A0A2Z4J9X5_9ACTN</name>
<keyword evidence="3" id="KW-1185">Reference proteome</keyword>
<evidence type="ECO:0000256" key="1">
    <source>
        <dbReference type="SAM" id="Phobius"/>
    </source>
</evidence>
<keyword evidence="1" id="KW-0812">Transmembrane</keyword>
<keyword evidence="1" id="KW-1133">Transmembrane helix</keyword>
<accession>A0A2Z4J9X5</accession>
<dbReference type="KEGG" id="scad:DN051_39225"/>